<feature type="transmembrane region" description="Helical" evidence="1">
    <location>
        <begin position="186"/>
        <end position="209"/>
    </location>
</feature>
<evidence type="ECO:0000256" key="1">
    <source>
        <dbReference type="SAM" id="Phobius"/>
    </source>
</evidence>
<feature type="transmembrane region" description="Helical" evidence="1">
    <location>
        <begin position="81"/>
        <end position="105"/>
    </location>
</feature>
<keyword evidence="3" id="KW-0378">Hydrolase</keyword>
<feature type="domain" description="CAAX prenyl protease 2/Lysostaphin resistance protein A-like" evidence="2">
    <location>
        <begin position="124"/>
        <end position="228"/>
    </location>
</feature>
<dbReference type="PANTHER" id="PTHR35797">
    <property type="entry name" value="PROTEASE-RELATED"/>
    <property type="match status" value="1"/>
</dbReference>
<dbReference type="Proteomes" id="UP000245076">
    <property type="component" value="Unassembled WGS sequence"/>
</dbReference>
<dbReference type="GO" id="GO:0006508">
    <property type="term" value="P:proteolysis"/>
    <property type="evidence" value="ECO:0007669"/>
    <property type="project" value="UniProtKB-KW"/>
</dbReference>
<keyword evidence="1" id="KW-0812">Transmembrane</keyword>
<dbReference type="Pfam" id="PF02517">
    <property type="entry name" value="Rce1-like"/>
    <property type="match status" value="1"/>
</dbReference>
<dbReference type="GO" id="GO:0080120">
    <property type="term" value="P:CAAX-box protein maturation"/>
    <property type="evidence" value="ECO:0007669"/>
    <property type="project" value="UniProtKB-ARBA"/>
</dbReference>
<accession>A0A2P2D7R6</accession>
<protein>
    <submittedName>
        <fullName evidence="3">CAAX protease self-immunity</fullName>
    </submittedName>
</protein>
<dbReference type="GO" id="GO:0004175">
    <property type="term" value="F:endopeptidase activity"/>
    <property type="evidence" value="ECO:0007669"/>
    <property type="project" value="UniProtKB-ARBA"/>
</dbReference>
<evidence type="ECO:0000313" key="3">
    <source>
        <dbReference type="EMBL" id="GBF40621.1"/>
    </source>
</evidence>
<proteinExistence type="predicted"/>
<dbReference type="InterPro" id="IPR003675">
    <property type="entry name" value="Rce1/LyrA-like_dom"/>
</dbReference>
<feature type="transmembrane region" description="Helical" evidence="1">
    <location>
        <begin position="40"/>
        <end position="60"/>
    </location>
</feature>
<feature type="transmembrane region" description="Helical" evidence="1">
    <location>
        <begin position="156"/>
        <end position="174"/>
    </location>
</feature>
<gene>
    <name evidence="3" type="ORF">LPTSP1_36390</name>
</gene>
<comment type="caution">
    <text evidence="3">The sequence shown here is derived from an EMBL/GenBank/DDBJ whole genome shotgun (WGS) entry which is preliminary data.</text>
</comment>
<organism evidence="3 4">
    <name type="scientific">Leptospira johnsonii</name>
    <dbReference type="NCBI Taxonomy" id="1917820"/>
    <lineage>
        <taxon>Bacteria</taxon>
        <taxon>Pseudomonadati</taxon>
        <taxon>Spirochaetota</taxon>
        <taxon>Spirochaetia</taxon>
        <taxon>Leptospirales</taxon>
        <taxon>Leptospiraceae</taxon>
        <taxon>Leptospira</taxon>
    </lineage>
</organism>
<sequence>MKDYIKSLLLFFFLSYFFSWIIWLPLYLPKFGISVLPVLPFHHALGAIGPVSAAFIVSKIDQGTLGVKNLLSRVFMWKVNFIWYIIALFSPFILLAFSILTKYFISSELKLAGIGISREFPNFGFVSFFLYNIISFGFGEEIGWRGFALPKLQKHLHAFTSTVILTLGWAAWHIPLFFYRPGYVEMGFFGTIGWILSLFTGAILLTWLFNSARGSILIVAIFHGTMDIVFTSDSVDTDIMNITGFFLVFFAIAVLLFNNLKDLSQVDRQTF</sequence>
<feature type="transmembrane region" description="Helical" evidence="1">
    <location>
        <begin position="216"/>
        <end position="233"/>
    </location>
</feature>
<evidence type="ECO:0000259" key="2">
    <source>
        <dbReference type="Pfam" id="PF02517"/>
    </source>
</evidence>
<dbReference type="PANTHER" id="PTHR35797:SF1">
    <property type="entry name" value="PROTEASE"/>
    <property type="match status" value="1"/>
</dbReference>
<evidence type="ECO:0000313" key="4">
    <source>
        <dbReference type="Proteomes" id="UP000245076"/>
    </source>
</evidence>
<feature type="transmembrane region" description="Helical" evidence="1">
    <location>
        <begin position="125"/>
        <end position="144"/>
    </location>
</feature>
<keyword evidence="1" id="KW-1133">Transmembrane helix</keyword>
<reference evidence="3 4" key="1">
    <citation type="submission" date="2018-02" db="EMBL/GenBank/DDBJ databases">
        <title>Novel Leptospira species isolated from soil and water in Japan.</title>
        <authorList>
            <person name="Nakao R."/>
            <person name="Masuzawa T."/>
        </authorList>
    </citation>
    <scope>NUCLEOTIDE SEQUENCE [LARGE SCALE GENOMIC DNA]</scope>
    <source>
        <strain evidence="3 4">E8</strain>
    </source>
</reference>
<keyword evidence="3" id="KW-0645">Protease</keyword>
<dbReference type="RefSeq" id="WP_108930213.1">
    <property type="nucleotide sequence ID" value="NZ_BFAY01000012.1"/>
</dbReference>
<dbReference type="EMBL" id="BFAY01000012">
    <property type="protein sequence ID" value="GBF40621.1"/>
    <property type="molecule type" value="Genomic_DNA"/>
</dbReference>
<feature type="transmembrane region" description="Helical" evidence="1">
    <location>
        <begin position="7"/>
        <end position="28"/>
    </location>
</feature>
<keyword evidence="4" id="KW-1185">Reference proteome</keyword>
<dbReference type="OrthoDB" id="9777755at2"/>
<dbReference type="AlphaFoldDB" id="A0A2P2D7R6"/>
<feature type="transmembrane region" description="Helical" evidence="1">
    <location>
        <begin position="239"/>
        <end position="258"/>
    </location>
</feature>
<dbReference type="InterPro" id="IPR042150">
    <property type="entry name" value="MmRce1-like"/>
</dbReference>
<name>A0A2P2D7R6_9LEPT</name>
<keyword evidence="1" id="KW-0472">Membrane</keyword>